<gene>
    <name evidence="3" type="ORF">LTR69_002389</name>
</gene>
<evidence type="ECO:0000313" key="3">
    <source>
        <dbReference type="EMBL" id="KAK5067041.1"/>
    </source>
</evidence>
<feature type="compositionally biased region" description="Polar residues" evidence="2">
    <location>
        <begin position="902"/>
        <end position="923"/>
    </location>
</feature>
<accession>A0ABR0JM62</accession>
<organism evidence="3 4">
    <name type="scientific">Exophiala sideris</name>
    <dbReference type="NCBI Taxonomy" id="1016849"/>
    <lineage>
        <taxon>Eukaryota</taxon>
        <taxon>Fungi</taxon>
        <taxon>Dikarya</taxon>
        <taxon>Ascomycota</taxon>
        <taxon>Pezizomycotina</taxon>
        <taxon>Eurotiomycetes</taxon>
        <taxon>Chaetothyriomycetidae</taxon>
        <taxon>Chaetothyriales</taxon>
        <taxon>Herpotrichiellaceae</taxon>
        <taxon>Exophiala</taxon>
    </lineage>
</organism>
<proteinExistence type="predicted"/>
<feature type="compositionally biased region" description="Low complexity" evidence="2">
    <location>
        <begin position="289"/>
        <end position="301"/>
    </location>
</feature>
<feature type="compositionally biased region" description="Polar residues" evidence="2">
    <location>
        <begin position="829"/>
        <end position="839"/>
    </location>
</feature>
<feature type="region of interest" description="Disordered" evidence="2">
    <location>
        <begin position="105"/>
        <end position="149"/>
    </location>
</feature>
<feature type="coiled-coil region" evidence="1">
    <location>
        <begin position="485"/>
        <end position="512"/>
    </location>
</feature>
<keyword evidence="1" id="KW-0175">Coiled coil</keyword>
<reference evidence="3 4" key="1">
    <citation type="submission" date="2023-08" db="EMBL/GenBank/DDBJ databases">
        <title>Black Yeasts Isolated from many extreme environments.</title>
        <authorList>
            <person name="Coleine C."/>
            <person name="Stajich J.E."/>
            <person name="Selbmann L."/>
        </authorList>
    </citation>
    <scope>NUCLEOTIDE SEQUENCE [LARGE SCALE GENOMIC DNA]</scope>
    <source>
        <strain evidence="3 4">CCFEE 6328</strain>
    </source>
</reference>
<feature type="region of interest" description="Disordered" evidence="2">
    <location>
        <begin position="395"/>
        <end position="427"/>
    </location>
</feature>
<feature type="region of interest" description="Disordered" evidence="2">
    <location>
        <begin position="697"/>
        <end position="725"/>
    </location>
</feature>
<feature type="compositionally biased region" description="Basic and acidic residues" evidence="2">
    <location>
        <begin position="854"/>
        <end position="863"/>
    </location>
</feature>
<comment type="caution">
    <text evidence="3">The sequence shown here is derived from an EMBL/GenBank/DDBJ whole genome shotgun (WGS) entry which is preliminary data.</text>
</comment>
<feature type="region of interest" description="Disordered" evidence="2">
    <location>
        <begin position="278"/>
        <end position="311"/>
    </location>
</feature>
<feature type="compositionally biased region" description="Basic and acidic residues" evidence="2">
    <location>
        <begin position="278"/>
        <end position="287"/>
    </location>
</feature>
<dbReference type="EMBL" id="JAVRRF010000003">
    <property type="protein sequence ID" value="KAK5067041.1"/>
    <property type="molecule type" value="Genomic_DNA"/>
</dbReference>
<feature type="region of interest" description="Disordered" evidence="2">
    <location>
        <begin position="439"/>
        <end position="458"/>
    </location>
</feature>
<sequence>MPPAKDWDDNWHIREKARAAHKSEWPPGHFERINRIAEAQGRSAMSTPPAPGRHRAALKTQDQKDAELAAKRAMTDSSHSADSTHLQYEEASYMPTQRRYKAVGHGLSNKTLRDVTESQIPRPSSRRGVKPGPHYFGDAPVSDLDTTSETYGALPSSYRKLRKAKSMLSPRSQGMMSHHSPWRSSRATERSLRSVTSSAILTTDNLRVRIKRSMSFLRPKRTITIQKTADHEWSGREEAVQMARAQFLDEMEHQRLQNRGDSPTKFTLKLKHKSVDEHLQKGHKQDMDQSQSASSENHQSSGTCSTKRSFSTSLRHRFRRVLGKSVTGKDKVPPQQLDARKSHLWDLEKEAGATNAFDTYLVEDEAQTVQQNVYPLEPSDDQNALEDLDKFPQTLQSGASRESLHSNTRSRVTSWTNSTTTGSISLRSGAIDRNRLSIIKEDGGPHQPSSSAGRHIGGVDVFREPLQSTSNDGRILPPIDSQRVYSALIKRINQEEAEAERTRAALEAINQSNANTADEVVNVRPTIRAVHSDSSLASRATVAPDEQHREFSVGSYPWQSENTSESHQQQGGVVWKQQERLVMQESQSSFFPFSSEKNLGAPSPFKRFLEERGRRSRSNTCTNSDIGNDSVVAHRIPRNSIVDRPRYGMSNESIYSQTTNGGFNEQYRTPIGSSEDFGWASQTVCGTTGIATIPVRCSQSRSDSGPATTVRRQTSTSEWNPWSDTLTAIRPGDGDIASFHMQEQPPTNIDNGSHHTQPAGQDDFRVLRNISDTSSQLPSLNVKTVPSSNPPKPMHTINVRKSRRVLFERASADSLGCLTNEAEDDRKGSNSLRKMSPSTIGKILRVKKSQMLNRQDHRGKENIPTDNNGSSPTSNPGSLQLQFRNGNAAGRLRKKASERAFGSQNGSSSTPRSAPQSISTTPSRFGDSPGQKAKDCLVARLSRPFNMDVPLENRPFDSMFLGKRTHGLPDTIGNSRLSVAQQVPNRSKDALIQEGYHPNISKPTVPTAGSSTVGRSASRVLGMLTRAAEVKEVPVNRVLLVAAGPIYELVFRGWITR</sequence>
<evidence type="ECO:0000313" key="4">
    <source>
        <dbReference type="Proteomes" id="UP001345691"/>
    </source>
</evidence>
<protein>
    <submittedName>
        <fullName evidence="3">Uncharacterized protein</fullName>
    </submittedName>
</protein>
<feature type="compositionally biased region" description="Low complexity" evidence="2">
    <location>
        <begin position="864"/>
        <end position="878"/>
    </location>
</feature>
<feature type="compositionally biased region" description="Polar residues" evidence="2">
    <location>
        <begin position="75"/>
        <end position="86"/>
    </location>
</feature>
<feature type="compositionally biased region" description="Polar residues" evidence="2">
    <location>
        <begin position="395"/>
        <end position="426"/>
    </location>
</feature>
<keyword evidence="4" id="KW-1185">Reference proteome</keyword>
<dbReference type="Proteomes" id="UP001345691">
    <property type="component" value="Unassembled WGS sequence"/>
</dbReference>
<feature type="compositionally biased region" description="Polar residues" evidence="2">
    <location>
        <begin position="302"/>
        <end position="311"/>
    </location>
</feature>
<feature type="region of interest" description="Disordered" evidence="2">
    <location>
        <begin position="167"/>
        <end position="190"/>
    </location>
</feature>
<feature type="region of interest" description="Disordered" evidence="2">
    <location>
        <begin position="821"/>
        <end position="932"/>
    </location>
</feature>
<evidence type="ECO:0000256" key="1">
    <source>
        <dbReference type="SAM" id="Coils"/>
    </source>
</evidence>
<name>A0ABR0JM62_9EURO</name>
<feature type="region of interest" description="Disordered" evidence="2">
    <location>
        <begin position="40"/>
        <end position="86"/>
    </location>
</feature>
<feature type="compositionally biased region" description="Basic and acidic residues" evidence="2">
    <location>
        <begin position="61"/>
        <end position="74"/>
    </location>
</feature>
<evidence type="ECO:0000256" key="2">
    <source>
        <dbReference type="SAM" id="MobiDB-lite"/>
    </source>
</evidence>